<gene>
    <name evidence="8" type="ORF">NZNM25_07010</name>
</gene>
<dbReference type="RefSeq" id="WP_109876535.1">
    <property type="nucleotide sequence ID" value="NZ_AP026695.1"/>
</dbReference>
<feature type="transmembrane region" description="Helical" evidence="6">
    <location>
        <begin position="145"/>
        <end position="167"/>
    </location>
</feature>
<keyword evidence="5 6" id="KW-0472">Membrane</keyword>
<evidence type="ECO:0000256" key="1">
    <source>
        <dbReference type="ARBA" id="ARBA00004651"/>
    </source>
</evidence>
<dbReference type="GO" id="GO:0005886">
    <property type="term" value="C:plasma membrane"/>
    <property type="evidence" value="ECO:0007669"/>
    <property type="project" value="UniProtKB-SubCell"/>
</dbReference>
<dbReference type="Proteomes" id="UP000245829">
    <property type="component" value="Unassembled WGS sequence"/>
</dbReference>
<keyword evidence="9" id="KW-1185">Reference proteome</keyword>
<dbReference type="InterPro" id="IPR051311">
    <property type="entry name" value="DedA_domain"/>
</dbReference>
<dbReference type="AlphaFoldDB" id="A0A2S2KQE8"/>
<dbReference type="GeneID" id="76210062"/>
<dbReference type="InterPro" id="IPR032816">
    <property type="entry name" value="VTT_dom"/>
</dbReference>
<sequence length="182" mass="19953">MEPFDSFLVWIADFLGEHLYEGIFLAALLETIVPPIPTLAVFPTAGFLASQQGISVIGLIPMIILGAIGATLGTSAIYLIALKLGRVVLIRYLRYVRVSEKKLERVEIWFEKYGDKAVFLGRMVPVMREMISIPAGLLKMRIPKFVAYTFAGSCVWSTGTILSGYYFGEAVGLGTNVISSLP</sequence>
<dbReference type="Pfam" id="PF09335">
    <property type="entry name" value="VTT_dom"/>
    <property type="match status" value="1"/>
</dbReference>
<dbReference type="PANTHER" id="PTHR42709">
    <property type="entry name" value="ALKALINE PHOSPHATASE LIKE PROTEIN"/>
    <property type="match status" value="1"/>
</dbReference>
<evidence type="ECO:0000313" key="9">
    <source>
        <dbReference type="Proteomes" id="UP000245829"/>
    </source>
</evidence>
<name>A0A2S2KQE8_9ARCH</name>
<evidence type="ECO:0000259" key="7">
    <source>
        <dbReference type="Pfam" id="PF09335"/>
    </source>
</evidence>
<organism evidence="8 9">
    <name type="scientific">Nitrosopumilus zosterae</name>
    <dbReference type="NCBI Taxonomy" id="718286"/>
    <lineage>
        <taxon>Archaea</taxon>
        <taxon>Nitrososphaerota</taxon>
        <taxon>Nitrososphaeria</taxon>
        <taxon>Nitrosopumilales</taxon>
        <taxon>Nitrosopumilaceae</taxon>
        <taxon>Nitrosopumilus</taxon>
    </lineage>
</organism>
<evidence type="ECO:0000256" key="6">
    <source>
        <dbReference type="SAM" id="Phobius"/>
    </source>
</evidence>
<comment type="caution">
    <text evidence="8">The sequence shown here is derived from an EMBL/GenBank/DDBJ whole genome shotgun (WGS) entry which is preliminary data.</text>
</comment>
<keyword evidence="3 6" id="KW-0812">Transmembrane</keyword>
<proteinExistence type="predicted"/>
<dbReference type="EMBL" id="BGKI01000002">
    <property type="protein sequence ID" value="GBH33910.1"/>
    <property type="molecule type" value="Genomic_DNA"/>
</dbReference>
<dbReference type="PANTHER" id="PTHR42709:SF6">
    <property type="entry name" value="UNDECAPRENYL PHOSPHATE TRANSPORTER A"/>
    <property type="match status" value="1"/>
</dbReference>
<evidence type="ECO:0000313" key="8">
    <source>
        <dbReference type="EMBL" id="GBH33910.1"/>
    </source>
</evidence>
<evidence type="ECO:0000256" key="3">
    <source>
        <dbReference type="ARBA" id="ARBA00022692"/>
    </source>
</evidence>
<accession>A0A2S2KQE8</accession>
<evidence type="ECO:0000256" key="4">
    <source>
        <dbReference type="ARBA" id="ARBA00022989"/>
    </source>
</evidence>
<reference evidence="8 9" key="1">
    <citation type="submission" date="2018-05" db="EMBL/GenBank/DDBJ databases">
        <title>genome sequencing of Nitrosopumilus sp. NM25.</title>
        <authorList>
            <person name="Mori K."/>
            <person name="Nakagawa T."/>
        </authorList>
    </citation>
    <scope>NUCLEOTIDE SEQUENCE [LARGE SCALE GENOMIC DNA]</scope>
    <source>
        <strain evidence="8 9">NM25</strain>
    </source>
</reference>
<comment type="subcellular location">
    <subcellularLocation>
        <location evidence="1">Cell membrane</location>
        <topology evidence="1">Multi-pass membrane protein</topology>
    </subcellularLocation>
</comment>
<dbReference type="OrthoDB" id="204088at2157"/>
<keyword evidence="4 6" id="KW-1133">Transmembrane helix</keyword>
<feature type="domain" description="VTT" evidence="7">
    <location>
        <begin position="44"/>
        <end position="165"/>
    </location>
</feature>
<evidence type="ECO:0000256" key="2">
    <source>
        <dbReference type="ARBA" id="ARBA00022475"/>
    </source>
</evidence>
<keyword evidence="2" id="KW-1003">Cell membrane</keyword>
<evidence type="ECO:0000256" key="5">
    <source>
        <dbReference type="ARBA" id="ARBA00023136"/>
    </source>
</evidence>
<protein>
    <submittedName>
        <fullName evidence="8">Membrane protein</fullName>
    </submittedName>
</protein>